<evidence type="ECO:0000313" key="5">
    <source>
        <dbReference type="Proteomes" id="UP000264589"/>
    </source>
</evidence>
<dbReference type="Proteomes" id="UP000264589">
    <property type="component" value="Unassembled WGS sequence"/>
</dbReference>
<dbReference type="AlphaFoldDB" id="A0A371RHL7"/>
<keyword evidence="2" id="KW-0560">Oxidoreductase</keyword>
<protein>
    <submittedName>
        <fullName evidence="4">Flavodoxin family protein</fullName>
    </submittedName>
</protein>
<evidence type="ECO:0000256" key="1">
    <source>
        <dbReference type="ARBA" id="ARBA00006252"/>
    </source>
</evidence>
<gene>
    <name evidence="4" type="ORF">DX908_06395</name>
</gene>
<dbReference type="RefSeq" id="WP_116391579.1">
    <property type="nucleotide sequence ID" value="NZ_QUQO01000001.1"/>
</dbReference>
<evidence type="ECO:0000313" key="4">
    <source>
        <dbReference type="EMBL" id="RFB04948.1"/>
    </source>
</evidence>
<evidence type="ECO:0000259" key="3">
    <source>
        <dbReference type="Pfam" id="PF02525"/>
    </source>
</evidence>
<comment type="caution">
    <text evidence="4">The sequence shown here is derived from an EMBL/GenBank/DDBJ whole genome shotgun (WGS) entry which is preliminary data.</text>
</comment>
<dbReference type="InParanoid" id="A0A371RHL7"/>
<dbReference type="GO" id="GO:0003955">
    <property type="term" value="F:NAD(P)H dehydrogenase (quinone) activity"/>
    <property type="evidence" value="ECO:0007669"/>
    <property type="project" value="TreeGrafter"/>
</dbReference>
<reference evidence="4 5" key="1">
    <citation type="submission" date="2018-08" db="EMBL/GenBank/DDBJ databases">
        <title>Parvularcula sp. SM1705, isolated from surface water of the South Sea China.</title>
        <authorList>
            <person name="Sun L."/>
        </authorList>
    </citation>
    <scope>NUCLEOTIDE SEQUENCE [LARGE SCALE GENOMIC DNA]</scope>
    <source>
        <strain evidence="4 5">SM1705</strain>
    </source>
</reference>
<accession>A0A371RHL7</accession>
<name>A0A371RHL7_9PROT</name>
<dbReference type="PANTHER" id="PTHR10204:SF34">
    <property type="entry name" value="NAD(P)H DEHYDROGENASE [QUINONE] 1 ISOFORM 1"/>
    <property type="match status" value="1"/>
</dbReference>
<dbReference type="InterPro" id="IPR051545">
    <property type="entry name" value="NAD(P)H_dehydrogenase_qn"/>
</dbReference>
<comment type="similarity">
    <text evidence="1">Belongs to the NAD(P)H dehydrogenase (quinone) family.</text>
</comment>
<dbReference type="PANTHER" id="PTHR10204">
    <property type="entry name" value="NAD P H OXIDOREDUCTASE-RELATED"/>
    <property type="match status" value="1"/>
</dbReference>
<feature type="domain" description="Flavodoxin-like fold" evidence="3">
    <location>
        <begin position="4"/>
        <end position="169"/>
    </location>
</feature>
<proteinExistence type="inferred from homology"/>
<dbReference type="OrthoDB" id="9798454at2"/>
<organism evidence="4 5">
    <name type="scientific">Parvularcula marina</name>
    <dbReference type="NCBI Taxonomy" id="2292771"/>
    <lineage>
        <taxon>Bacteria</taxon>
        <taxon>Pseudomonadati</taxon>
        <taxon>Pseudomonadota</taxon>
        <taxon>Alphaproteobacteria</taxon>
        <taxon>Parvularculales</taxon>
        <taxon>Parvularculaceae</taxon>
        <taxon>Parvularcula</taxon>
    </lineage>
</organism>
<dbReference type="InterPro" id="IPR003680">
    <property type="entry name" value="Flavodoxin_fold"/>
</dbReference>
<dbReference type="GO" id="GO:0005829">
    <property type="term" value="C:cytosol"/>
    <property type="evidence" value="ECO:0007669"/>
    <property type="project" value="TreeGrafter"/>
</dbReference>
<dbReference type="Pfam" id="PF02525">
    <property type="entry name" value="Flavodoxin_2"/>
    <property type="match status" value="1"/>
</dbReference>
<evidence type="ECO:0000256" key="2">
    <source>
        <dbReference type="ARBA" id="ARBA00023002"/>
    </source>
</evidence>
<dbReference type="FunCoup" id="A0A371RHL7">
    <property type="interactions" value="62"/>
</dbReference>
<dbReference type="SUPFAM" id="SSF52218">
    <property type="entry name" value="Flavoproteins"/>
    <property type="match status" value="1"/>
</dbReference>
<dbReference type="EMBL" id="QUQO01000001">
    <property type="protein sequence ID" value="RFB04948.1"/>
    <property type="molecule type" value="Genomic_DNA"/>
</dbReference>
<sequence>MTNHIFIWVAHPREASLSTGLAEAYAAGARRTGAEVRIQGLWDMAFEPRMKGFGKDMPALEPDLIQWQQNIAWADHIVVIHPYWWGQMPGLARAVLDRGLTPGFAFKYHARGVKWDKLLEGRTADIVITSDTPPLLDRVFYGQPGLRVLKKQVLEFCGIKVKKALQFGSVKLAGTEKILSWKTRMEKLGASRGREAETVATQYETGRAA</sequence>
<keyword evidence="5" id="KW-1185">Reference proteome</keyword>
<dbReference type="InterPro" id="IPR029039">
    <property type="entry name" value="Flavoprotein-like_sf"/>
</dbReference>
<dbReference type="Gene3D" id="3.40.50.360">
    <property type="match status" value="1"/>
</dbReference>